<gene>
    <name evidence="10" type="ORF">HUG10_11975</name>
</gene>
<feature type="transmembrane region" description="Helical" evidence="7">
    <location>
        <begin position="666"/>
        <end position="684"/>
    </location>
</feature>
<feature type="transmembrane region" description="Helical" evidence="7">
    <location>
        <begin position="445"/>
        <end position="471"/>
    </location>
</feature>
<keyword evidence="5" id="KW-0479">Metal-binding</keyword>
<feature type="transmembrane region" description="Helical" evidence="7">
    <location>
        <begin position="135"/>
        <end position="160"/>
    </location>
</feature>
<dbReference type="GO" id="GO:0004129">
    <property type="term" value="F:cytochrome-c oxidase activity"/>
    <property type="evidence" value="ECO:0007669"/>
    <property type="project" value="InterPro"/>
</dbReference>
<feature type="transmembrane region" description="Helical" evidence="7">
    <location>
        <begin position="223"/>
        <end position="242"/>
    </location>
</feature>
<feature type="transmembrane region" description="Helical" evidence="7">
    <location>
        <begin position="527"/>
        <end position="545"/>
    </location>
</feature>
<feature type="domain" description="Heme-copper oxidase subunit III family profile" evidence="8">
    <location>
        <begin position="624"/>
        <end position="895"/>
    </location>
</feature>
<dbReference type="PROSITE" id="PS50855">
    <property type="entry name" value="COX1"/>
    <property type="match status" value="1"/>
</dbReference>
<evidence type="ECO:0000256" key="2">
    <source>
        <dbReference type="ARBA" id="ARBA00022692"/>
    </source>
</evidence>
<feature type="transmembrane region" description="Helical" evidence="7">
    <location>
        <begin position="784"/>
        <end position="802"/>
    </location>
</feature>
<evidence type="ECO:0000313" key="10">
    <source>
        <dbReference type="EMBL" id="QLG28225.1"/>
    </source>
</evidence>
<feature type="transmembrane region" description="Helical" evidence="7">
    <location>
        <begin position="876"/>
        <end position="894"/>
    </location>
</feature>
<feature type="transmembrane region" description="Helical" evidence="7">
    <location>
        <begin position="712"/>
        <end position="735"/>
    </location>
</feature>
<dbReference type="PANTHER" id="PTHR10422:SF18">
    <property type="entry name" value="CYTOCHROME C OXIDASE SUBUNIT 1"/>
    <property type="match status" value="1"/>
</dbReference>
<keyword evidence="5" id="KW-0349">Heme</keyword>
<dbReference type="OrthoDB" id="33297at2157"/>
<evidence type="ECO:0000313" key="11">
    <source>
        <dbReference type="Proteomes" id="UP000509750"/>
    </source>
</evidence>
<dbReference type="PROSITE" id="PS50253">
    <property type="entry name" value="COX3"/>
    <property type="match status" value="1"/>
</dbReference>
<sequence>MTTNDDTDDRIDDPNARSDGDDAGSDGRASTAPTTDDDDGTDPTPATDGGDAGVEADGGHGTAGAAAETDEHHGLPGAETLTRWFVTTNHKDVGILYTVTALFFLVFGGVLALLMRLQLWVPGTGFLSANAYNQAVSAHGLLMVFWFLSPFAFGFANYVVPLQLGAKDLAFPRLNALSYWLYLFSGALFFVSFFQGGTFSGGWTMYAPLNIPLYTPEPGATTTVLAMIMFVASVTVSSVNFLTTMHRMRAEGMRLRDMPLFSISILLTVWMMLFAFAALLAAMMILTSDRLLGTTYFAATGAGGSLLWAHLFWFFGHPEVYIVFFPALGAMAEIFQTFTGRRIVGRKWFIAAMLLVALQSFVVWMHHMFLTAINLQIKTLFMATTIGISLPFDLMVFALIYTTIKGRIRFTTPFLFAFGGLLVFIIGGITGVFLGAVVLDYEFRGTYWVVAHFHYVMVGGVTALVGALYYWYPKMSGRMYDEFLGKVHFAVFFVGFNVLYFPMFIAWETPRRVFEYPMALAGYHQTATVGAFLLGGSFLIMFWNLTKSLWAGDPAPDNPWEHATTAEWAVSSPPPLDNFPGRPSYASGSLSFVDDLRPSIGSGGPSAADGGLPASAHVDDAAHAHDDHGADHASIWPFVVGLGGFFALLGLSGIREGSFVPGIAGGAYAGLLAVGVVVLGYGLVGMTREPFQGLTGPFGSSWPFENIENTKLGLWIFLASDVVLFGAFIGSYVFIRVAEGWQSWHHLIPAAHVPLPGLINTYLLLTSSFTVVLALVAAEKGRRWGVVGGLAATFLLGVGFLINKALEWQHLFHVHSEAFPHGWNLSTNVASSTFYLTTGLHGAHVAVGLLITLYMLIRAVKGAYLDDERPVEYFGLYWHFVDIVWLFLFPLFYIL</sequence>
<dbReference type="Gene3D" id="1.20.120.80">
    <property type="entry name" value="Cytochrome c oxidase, subunit III, four-helix bundle"/>
    <property type="match status" value="1"/>
</dbReference>
<dbReference type="PANTHER" id="PTHR10422">
    <property type="entry name" value="CYTOCHROME C OXIDASE SUBUNIT 1"/>
    <property type="match status" value="1"/>
</dbReference>
<feature type="transmembrane region" description="Helical" evidence="7">
    <location>
        <begin position="348"/>
        <end position="367"/>
    </location>
</feature>
<dbReference type="GeneID" id="56029562"/>
<evidence type="ECO:0000259" key="9">
    <source>
        <dbReference type="PROSITE" id="PS50855"/>
    </source>
</evidence>
<feature type="transmembrane region" description="Helical" evidence="7">
    <location>
        <begin position="306"/>
        <end position="328"/>
    </location>
</feature>
<dbReference type="InterPro" id="IPR023615">
    <property type="entry name" value="Cyt_c_Oxase_su1_BS"/>
</dbReference>
<feature type="region of interest" description="Disordered" evidence="6">
    <location>
        <begin position="1"/>
        <end position="73"/>
    </location>
</feature>
<dbReference type="GO" id="GO:0009060">
    <property type="term" value="P:aerobic respiration"/>
    <property type="evidence" value="ECO:0007669"/>
    <property type="project" value="InterPro"/>
</dbReference>
<accession>A0A7D5GCI5</accession>
<comment type="similarity">
    <text evidence="5">Belongs to the heme-copper respiratory oxidase family.</text>
</comment>
<evidence type="ECO:0000256" key="1">
    <source>
        <dbReference type="ARBA" id="ARBA00004141"/>
    </source>
</evidence>
<feature type="transmembrane region" description="Helical" evidence="7">
    <location>
        <begin position="414"/>
        <end position="439"/>
    </location>
</feature>
<dbReference type="KEGG" id="halg:HUG10_11975"/>
<feature type="transmembrane region" description="Helical" evidence="7">
    <location>
        <begin position="755"/>
        <end position="777"/>
    </location>
</feature>
<dbReference type="PROSITE" id="PS00077">
    <property type="entry name" value="COX1_CUB"/>
    <property type="match status" value="1"/>
</dbReference>
<keyword evidence="11" id="KW-1185">Reference proteome</keyword>
<evidence type="ECO:0000259" key="8">
    <source>
        <dbReference type="PROSITE" id="PS50253"/>
    </source>
</evidence>
<comment type="subcellular location">
    <subcellularLocation>
        <location evidence="1">Membrane</location>
        <topology evidence="1">Multi-pass membrane protein</topology>
    </subcellularLocation>
</comment>
<dbReference type="SUPFAM" id="SSF81442">
    <property type="entry name" value="Cytochrome c oxidase subunit I-like"/>
    <property type="match status" value="1"/>
</dbReference>
<dbReference type="InterPro" id="IPR000883">
    <property type="entry name" value="Cyt_C_Oxase_1"/>
</dbReference>
<dbReference type="GO" id="GO:0020037">
    <property type="term" value="F:heme binding"/>
    <property type="evidence" value="ECO:0007669"/>
    <property type="project" value="InterPro"/>
</dbReference>
<feature type="transmembrane region" description="Helical" evidence="7">
    <location>
        <begin position="263"/>
        <end position="286"/>
    </location>
</feature>
<keyword evidence="2 5" id="KW-0812">Transmembrane</keyword>
<dbReference type="InterPro" id="IPR035973">
    <property type="entry name" value="Cyt_c_oxidase_su3-like_sf"/>
</dbReference>
<feature type="transmembrane region" description="Helical" evidence="7">
    <location>
        <begin position="93"/>
        <end position="115"/>
    </location>
</feature>
<keyword evidence="5" id="KW-0408">Iron</keyword>
<keyword evidence="3 7" id="KW-1133">Transmembrane helix</keyword>
<evidence type="ECO:0000256" key="6">
    <source>
        <dbReference type="SAM" id="MobiDB-lite"/>
    </source>
</evidence>
<dbReference type="GO" id="GO:0022904">
    <property type="term" value="P:respiratory electron transport chain"/>
    <property type="evidence" value="ECO:0007669"/>
    <property type="project" value="InterPro"/>
</dbReference>
<feature type="transmembrane region" description="Helical" evidence="7">
    <location>
        <begin position="483"/>
        <end position="507"/>
    </location>
</feature>
<keyword evidence="5" id="KW-0679">Respiratory chain</keyword>
<dbReference type="GO" id="GO:0016020">
    <property type="term" value="C:membrane"/>
    <property type="evidence" value="ECO:0007669"/>
    <property type="project" value="UniProtKB-SubCell"/>
</dbReference>
<protein>
    <submittedName>
        <fullName evidence="10">Cbb3-type cytochrome c oxidase subunit I</fullName>
    </submittedName>
</protein>
<reference evidence="10 11" key="1">
    <citation type="submission" date="2020-07" db="EMBL/GenBank/DDBJ databases">
        <title>Gai3-2, isolated from salt lake.</title>
        <authorList>
            <person name="Cui H."/>
            <person name="Shi X."/>
        </authorList>
    </citation>
    <scope>NUCLEOTIDE SEQUENCE [LARGE SCALE GENOMIC DNA]</scope>
    <source>
        <strain evidence="10 11">Gai3-2</strain>
    </source>
</reference>
<dbReference type="GO" id="GO:0015990">
    <property type="term" value="P:electron transport coupled proton transport"/>
    <property type="evidence" value="ECO:0007669"/>
    <property type="project" value="TreeGrafter"/>
</dbReference>
<feature type="compositionally biased region" description="Low complexity" evidence="6">
    <location>
        <begin position="42"/>
        <end position="55"/>
    </location>
</feature>
<organism evidence="10 11">
    <name type="scientific">Halorarum halophilum</name>
    <dbReference type="NCBI Taxonomy" id="2743090"/>
    <lineage>
        <taxon>Archaea</taxon>
        <taxon>Methanobacteriati</taxon>
        <taxon>Methanobacteriota</taxon>
        <taxon>Stenosarchaea group</taxon>
        <taxon>Halobacteria</taxon>
        <taxon>Halobacteriales</taxon>
        <taxon>Haloferacaceae</taxon>
        <taxon>Halorarum</taxon>
    </lineage>
</organism>
<feature type="transmembrane region" description="Helical" evidence="7">
    <location>
        <begin position="834"/>
        <end position="856"/>
    </location>
</feature>
<evidence type="ECO:0000256" key="4">
    <source>
        <dbReference type="ARBA" id="ARBA00023136"/>
    </source>
</evidence>
<dbReference type="AlphaFoldDB" id="A0A7D5GCI5"/>
<evidence type="ECO:0000256" key="3">
    <source>
        <dbReference type="ARBA" id="ARBA00022989"/>
    </source>
</evidence>
<feature type="compositionally biased region" description="Acidic residues" evidence="6">
    <location>
        <begin position="1"/>
        <end position="11"/>
    </location>
</feature>
<evidence type="ECO:0000256" key="5">
    <source>
        <dbReference type="RuleBase" id="RU000370"/>
    </source>
</evidence>
<dbReference type="SUPFAM" id="SSF81452">
    <property type="entry name" value="Cytochrome c oxidase subunit III-like"/>
    <property type="match status" value="1"/>
</dbReference>
<feature type="transmembrane region" description="Helical" evidence="7">
    <location>
        <begin position="635"/>
        <end position="654"/>
    </location>
</feature>
<dbReference type="Pfam" id="PF00115">
    <property type="entry name" value="COX1"/>
    <property type="match status" value="1"/>
</dbReference>
<feature type="domain" description="Cytochrome oxidase subunit I profile" evidence="9">
    <location>
        <begin position="84"/>
        <end position="586"/>
    </location>
</feature>
<keyword evidence="5" id="KW-0813">Transport</keyword>
<dbReference type="InterPro" id="IPR023616">
    <property type="entry name" value="Cyt_c_oxase-like_su1_dom"/>
</dbReference>
<feature type="transmembrane region" description="Helical" evidence="7">
    <location>
        <begin position="180"/>
        <end position="203"/>
    </location>
</feature>
<dbReference type="InterPro" id="IPR000298">
    <property type="entry name" value="Cyt_c_oxidase-like_su3"/>
</dbReference>
<dbReference type="Proteomes" id="UP000509750">
    <property type="component" value="Chromosome"/>
</dbReference>
<dbReference type="InterPro" id="IPR036927">
    <property type="entry name" value="Cyt_c_oxase-like_su1_sf"/>
</dbReference>
<evidence type="ECO:0000256" key="7">
    <source>
        <dbReference type="SAM" id="Phobius"/>
    </source>
</evidence>
<dbReference type="Pfam" id="PF00510">
    <property type="entry name" value="COX3"/>
    <property type="match status" value="1"/>
</dbReference>
<feature type="transmembrane region" description="Helical" evidence="7">
    <location>
        <begin position="379"/>
        <end position="402"/>
    </location>
</feature>
<dbReference type="EMBL" id="CP058529">
    <property type="protein sequence ID" value="QLG28225.1"/>
    <property type="molecule type" value="Genomic_DNA"/>
</dbReference>
<keyword evidence="5" id="KW-0249">Electron transport</keyword>
<dbReference type="Gene3D" id="1.20.210.10">
    <property type="entry name" value="Cytochrome c oxidase-like, subunit I domain"/>
    <property type="match status" value="1"/>
</dbReference>
<name>A0A7D5GCI5_9EURY</name>
<dbReference type="CDD" id="cd00386">
    <property type="entry name" value="Heme_Cu_Oxidase_III_like"/>
    <property type="match status" value="1"/>
</dbReference>
<dbReference type="InterPro" id="IPR013833">
    <property type="entry name" value="Cyt_c_oxidase_su3_a-hlx"/>
</dbReference>
<keyword evidence="4 7" id="KW-0472">Membrane</keyword>
<proteinExistence type="inferred from homology"/>
<dbReference type="PRINTS" id="PR01165">
    <property type="entry name" value="CYCOXIDASEI"/>
</dbReference>
<dbReference type="RefSeq" id="WP_179169800.1">
    <property type="nucleotide sequence ID" value="NZ_CP058529.1"/>
</dbReference>